<reference evidence="2" key="1">
    <citation type="journal article" date="2019" name="Int. J. Syst. Evol. Microbiol.">
        <title>The Global Catalogue of Microorganisms (GCM) 10K type strain sequencing project: providing services to taxonomists for standard genome sequencing and annotation.</title>
        <authorList>
            <consortium name="The Broad Institute Genomics Platform"/>
            <consortium name="The Broad Institute Genome Sequencing Center for Infectious Disease"/>
            <person name="Wu L."/>
            <person name="Ma J."/>
        </authorList>
    </citation>
    <scope>NUCLEOTIDE SEQUENCE [LARGE SCALE GENOMIC DNA]</scope>
    <source>
        <strain evidence="2">CGMCC 1.12942</strain>
    </source>
</reference>
<evidence type="ECO:0000313" key="1">
    <source>
        <dbReference type="EMBL" id="MFC7441062.1"/>
    </source>
</evidence>
<proteinExistence type="predicted"/>
<dbReference type="Proteomes" id="UP001596500">
    <property type="component" value="Unassembled WGS sequence"/>
</dbReference>
<dbReference type="EMBL" id="JBHTBW010000020">
    <property type="protein sequence ID" value="MFC7441062.1"/>
    <property type="molecule type" value="Genomic_DNA"/>
</dbReference>
<sequence>MMDWSKYEDLSKQWIEKGKAYAFAVNEYNKKVFSQGYDADVKPPEETRAELARTVLEVIHEANRTGEIDQLRAWFPPAYAPFIPWVEKNQSYLDSLFMIDEDLICFRKNSFEKSPQAFIVNGQKCSILDKVLCVGRSPDRRFYALAYIDRIELYEGWNGVKVCQLHWPKHLEGLEETKEVVAGQPAPSITSLLVFPDGKRVLLLNRSGLFVIEETKAFRIHPDRADIEEMFAGDWANDEHPLSVDLSMEHVAMSPDGKYIAVGDQASNHRILDASFREIATIAPSSSYPHYAIFRSDSKQVAFNSCHFYNGETVGISLDHLSLTKRGFSDIHDRTEEDDVVLNGYCRVYAGVSVEDRYIFGDAYGFINAHHSNGELLWDFHVGGTITGMDVSEDGRKIVVGTYGGMLHLIHLDTGEVDPFAIGFSTNKELRRWLMWDELPQPLVW</sequence>
<protein>
    <recommendedName>
        <fullName evidence="3">WD40 repeat domain-containing protein</fullName>
    </recommendedName>
</protein>
<dbReference type="RefSeq" id="WP_379864357.1">
    <property type="nucleotide sequence ID" value="NZ_JBHTBW010000020.1"/>
</dbReference>
<dbReference type="InterPro" id="IPR011047">
    <property type="entry name" value="Quinoprotein_ADH-like_sf"/>
</dbReference>
<evidence type="ECO:0008006" key="3">
    <source>
        <dbReference type="Google" id="ProtNLM"/>
    </source>
</evidence>
<dbReference type="Gene3D" id="2.130.10.10">
    <property type="entry name" value="YVTN repeat-like/Quinoprotein amine dehydrogenase"/>
    <property type="match status" value="1"/>
</dbReference>
<keyword evidence="2" id="KW-1185">Reference proteome</keyword>
<evidence type="ECO:0000313" key="2">
    <source>
        <dbReference type="Proteomes" id="UP001596500"/>
    </source>
</evidence>
<dbReference type="SUPFAM" id="SSF50998">
    <property type="entry name" value="Quinoprotein alcohol dehydrogenase-like"/>
    <property type="match status" value="1"/>
</dbReference>
<organism evidence="1 2">
    <name type="scientific">Laceyella putida</name>
    <dbReference type="NCBI Taxonomy" id="110101"/>
    <lineage>
        <taxon>Bacteria</taxon>
        <taxon>Bacillati</taxon>
        <taxon>Bacillota</taxon>
        <taxon>Bacilli</taxon>
        <taxon>Bacillales</taxon>
        <taxon>Thermoactinomycetaceae</taxon>
        <taxon>Laceyella</taxon>
    </lineage>
</organism>
<comment type="caution">
    <text evidence="1">The sequence shown here is derived from an EMBL/GenBank/DDBJ whole genome shotgun (WGS) entry which is preliminary data.</text>
</comment>
<dbReference type="InterPro" id="IPR015943">
    <property type="entry name" value="WD40/YVTN_repeat-like_dom_sf"/>
</dbReference>
<accession>A0ABW2RJD6</accession>
<gene>
    <name evidence="1" type="ORF">ACFQNG_07825</name>
</gene>
<name>A0ABW2RJD6_9BACL</name>